<protein>
    <submittedName>
        <fullName evidence="2">Uncharacterized protein</fullName>
    </submittedName>
</protein>
<dbReference type="HOGENOM" id="CLU_1631122_0_0_1"/>
<dbReference type="OrthoDB" id="5164450at2759"/>
<dbReference type="Proteomes" id="UP000028045">
    <property type="component" value="Unassembled WGS sequence"/>
</dbReference>
<organism evidence="2 3">
    <name type="scientific">Stachybotrys chartarum (strain CBS 109288 / IBT 7711)</name>
    <name type="common">Toxic black mold</name>
    <name type="synonym">Stilbospora chartarum</name>
    <dbReference type="NCBI Taxonomy" id="1280523"/>
    <lineage>
        <taxon>Eukaryota</taxon>
        <taxon>Fungi</taxon>
        <taxon>Dikarya</taxon>
        <taxon>Ascomycota</taxon>
        <taxon>Pezizomycotina</taxon>
        <taxon>Sordariomycetes</taxon>
        <taxon>Hypocreomycetidae</taxon>
        <taxon>Hypocreales</taxon>
        <taxon>Stachybotryaceae</taxon>
        <taxon>Stachybotrys</taxon>
    </lineage>
</organism>
<evidence type="ECO:0000313" key="2">
    <source>
        <dbReference type="EMBL" id="KEY73699.1"/>
    </source>
</evidence>
<keyword evidence="3" id="KW-1185">Reference proteome</keyword>
<name>A0A084B820_STACB</name>
<keyword evidence="1" id="KW-0175">Coiled coil</keyword>
<evidence type="ECO:0000313" key="3">
    <source>
        <dbReference type="Proteomes" id="UP000028045"/>
    </source>
</evidence>
<evidence type="ECO:0000256" key="1">
    <source>
        <dbReference type="SAM" id="Coils"/>
    </source>
</evidence>
<accession>A0A084B820</accession>
<feature type="coiled-coil region" evidence="1">
    <location>
        <begin position="32"/>
        <end position="80"/>
    </location>
</feature>
<proteinExistence type="predicted"/>
<dbReference type="EMBL" id="KL647773">
    <property type="protein sequence ID" value="KEY73699.1"/>
    <property type="molecule type" value="Genomic_DNA"/>
</dbReference>
<dbReference type="AlphaFoldDB" id="A0A084B820"/>
<gene>
    <name evidence="2" type="ORF">S7711_11475</name>
</gene>
<reference evidence="2 3" key="1">
    <citation type="journal article" date="2014" name="BMC Genomics">
        <title>Comparative genome sequencing reveals chemotype-specific gene clusters in the toxigenic black mold Stachybotrys.</title>
        <authorList>
            <person name="Semeiks J."/>
            <person name="Borek D."/>
            <person name="Otwinowski Z."/>
            <person name="Grishin N.V."/>
        </authorList>
    </citation>
    <scope>NUCLEOTIDE SEQUENCE [LARGE SCALE GENOMIC DNA]</scope>
    <source>
        <strain evidence="3">CBS 109288 / IBT 7711</strain>
    </source>
</reference>
<sequence>MASPIPTSIPIRVFLASLQEYGAYLCQWQAHVEAQSREAQSLRDRISALEKEAEDLKDCRDVLEQMVDTQRELMRSLEADLIRASGERQGPPFTCKSNGLTSCIDPLLKLGPTDTNSYAAVTLLPSLDPTGHVIQHKRMADIDIGSSPKRMHCEESAKVGVEQPSELPGN</sequence>